<evidence type="ECO:0000256" key="3">
    <source>
        <dbReference type="HAMAP-Rule" id="MF_00528"/>
    </source>
</evidence>
<dbReference type="GO" id="GO:0005737">
    <property type="term" value="C:cytoplasm"/>
    <property type="evidence" value="ECO:0007669"/>
    <property type="project" value="UniProtKB-SubCell"/>
</dbReference>
<dbReference type="SUPFAM" id="SSF52972">
    <property type="entry name" value="ITPase-like"/>
    <property type="match status" value="1"/>
</dbReference>
<dbReference type="Proteomes" id="UP000229916">
    <property type="component" value="Unassembled WGS sequence"/>
</dbReference>
<comment type="cofactor">
    <cofactor evidence="1 3">
        <name>a divalent metal cation</name>
        <dbReference type="ChEBI" id="CHEBI:60240"/>
    </cofactor>
</comment>
<reference evidence="5" key="1">
    <citation type="submission" date="2017-09" db="EMBL/GenBank/DDBJ databases">
        <title>Depth-based differentiation of microbial function through sediment-hosted aquifers and enrichment of novel symbionts in the deep terrestrial subsurface.</title>
        <authorList>
            <person name="Probst A.J."/>
            <person name="Ladd B."/>
            <person name="Jarett J.K."/>
            <person name="Geller-Mcgrath D.E."/>
            <person name="Sieber C.M.K."/>
            <person name="Emerson J.B."/>
            <person name="Anantharaman K."/>
            <person name="Thomas B.C."/>
            <person name="Malmstrom R."/>
            <person name="Stieglmeier M."/>
            <person name="Klingl A."/>
            <person name="Woyke T."/>
            <person name="Ryan C.M."/>
            <person name="Banfield J.F."/>
        </authorList>
    </citation>
    <scope>NUCLEOTIDE SEQUENCE [LARGE SCALE GENOMIC DNA]</scope>
</reference>
<gene>
    <name evidence="4" type="primary">maf</name>
    <name evidence="4" type="ORF">COS81_00665</name>
</gene>
<name>A0A2M7APG9_UNCKA</name>
<comment type="function">
    <text evidence="3">Nucleoside triphosphate pyrophosphatase that hydrolyzes dTTP and UTP. May have a dual role in cell division arrest and in preventing the incorporation of modified nucleotides into cellular nucleic acids.</text>
</comment>
<evidence type="ECO:0000313" key="4">
    <source>
        <dbReference type="EMBL" id="PIU69266.1"/>
    </source>
</evidence>
<dbReference type="EMBL" id="PEWD01000011">
    <property type="protein sequence ID" value="PIU69266.1"/>
    <property type="molecule type" value="Genomic_DNA"/>
</dbReference>
<organism evidence="4 5">
    <name type="scientific">candidate division WWE3 bacterium CG06_land_8_20_14_3_00_42_16</name>
    <dbReference type="NCBI Taxonomy" id="1975083"/>
    <lineage>
        <taxon>Bacteria</taxon>
        <taxon>Katanobacteria</taxon>
    </lineage>
</organism>
<comment type="caution">
    <text evidence="4">The sequence shown here is derived from an EMBL/GenBank/DDBJ whole genome shotgun (WGS) entry which is preliminary data.</text>
</comment>
<sequence>MPVTKKIILASTSSRRQKLLNTLGLSFIVKKIAVNEKIEGAVNPQKAILKNAEKKVAAAAKGESEGLVLGADTMILLGKEAIGKPKDFAEALKTLTKLSGKTHKVITGLVVFDIFSRQLEKRVVISDVSFLKIPPQTLKDYIVKFKPYDKAGAYAIQEDALFWVKEIKGSITNILGLPLEMLVSVLQKFGLTF</sequence>
<dbReference type="Pfam" id="PF02545">
    <property type="entry name" value="Maf"/>
    <property type="match status" value="1"/>
</dbReference>
<feature type="site" description="Important for substrate specificity" evidence="3">
    <location>
        <position position="157"/>
    </location>
</feature>
<comment type="similarity">
    <text evidence="3">Belongs to the Maf family. YhdE subfamily.</text>
</comment>
<dbReference type="Gene3D" id="3.90.950.10">
    <property type="match status" value="1"/>
</dbReference>
<comment type="caution">
    <text evidence="3">Lacks conserved residue(s) required for the propagation of feature annotation.</text>
</comment>
<dbReference type="PIRSF" id="PIRSF006305">
    <property type="entry name" value="Maf"/>
    <property type="match status" value="1"/>
</dbReference>
<evidence type="ECO:0000256" key="2">
    <source>
        <dbReference type="ARBA" id="ARBA00022801"/>
    </source>
</evidence>
<dbReference type="GO" id="GO:0036221">
    <property type="term" value="F:UTP diphosphatase activity"/>
    <property type="evidence" value="ECO:0007669"/>
    <property type="project" value="RHEA"/>
</dbReference>
<dbReference type="GO" id="GO:0036218">
    <property type="term" value="F:dTTP diphosphatase activity"/>
    <property type="evidence" value="ECO:0007669"/>
    <property type="project" value="RHEA"/>
</dbReference>
<comment type="catalytic activity">
    <reaction evidence="3">
        <text>dTTP + H2O = dTMP + diphosphate + H(+)</text>
        <dbReference type="Rhea" id="RHEA:28534"/>
        <dbReference type="ChEBI" id="CHEBI:15377"/>
        <dbReference type="ChEBI" id="CHEBI:15378"/>
        <dbReference type="ChEBI" id="CHEBI:33019"/>
        <dbReference type="ChEBI" id="CHEBI:37568"/>
        <dbReference type="ChEBI" id="CHEBI:63528"/>
        <dbReference type="EC" id="3.6.1.9"/>
    </reaction>
</comment>
<evidence type="ECO:0000256" key="1">
    <source>
        <dbReference type="ARBA" id="ARBA00001968"/>
    </source>
</evidence>
<dbReference type="InterPro" id="IPR029001">
    <property type="entry name" value="ITPase-like_fam"/>
</dbReference>
<feature type="site" description="Important for substrate specificity" evidence="3">
    <location>
        <position position="73"/>
    </location>
</feature>
<dbReference type="HAMAP" id="MF_00528">
    <property type="entry name" value="Maf"/>
    <property type="match status" value="1"/>
</dbReference>
<dbReference type="PANTHER" id="PTHR43213">
    <property type="entry name" value="BIFUNCTIONAL DTTP/UTP PYROPHOSPHATASE/METHYLTRANSFERASE PROTEIN-RELATED"/>
    <property type="match status" value="1"/>
</dbReference>
<keyword evidence="2 3" id="KW-0378">Hydrolase</keyword>
<comment type="catalytic activity">
    <reaction evidence="3">
        <text>UTP + H2O = UMP + diphosphate + H(+)</text>
        <dbReference type="Rhea" id="RHEA:29395"/>
        <dbReference type="ChEBI" id="CHEBI:15377"/>
        <dbReference type="ChEBI" id="CHEBI:15378"/>
        <dbReference type="ChEBI" id="CHEBI:33019"/>
        <dbReference type="ChEBI" id="CHEBI:46398"/>
        <dbReference type="ChEBI" id="CHEBI:57865"/>
        <dbReference type="EC" id="3.6.1.9"/>
    </reaction>
</comment>
<dbReference type="EC" id="3.6.1.9" evidence="3"/>
<dbReference type="InterPro" id="IPR003697">
    <property type="entry name" value="Maf-like"/>
</dbReference>
<keyword evidence="3" id="KW-0963">Cytoplasm</keyword>
<evidence type="ECO:0000313" key="5">
    <source>
        <dbReference type="Proteomes" id="UP000229916"/>
    </source>
</evidence>
<feature type="site" description="Important for substrate specificity" evidence="3">
    <location>
        <position position="15"/>
    </location>
</feature>
<keyword evidence="3" id="KW-0546">Nucleotide metabolism</keyword>
<dbReference type="GO" id="GO:0009117">
    <property type="term" value="P:nucleotide metabolic process"/>
    <property type="evidence" value="ECO:0007669"/>
    <property type="project" value="UniProtKB-KW"/>
</dbReference>
<accession>A0A2M7APG9</accession>
<proteinExistence type="inferred from homology"/>
<dbReference type="AlphaFoldDB" id="A0A2M7APG9"/>
<comment type="subcellular location">
    <subcellularLocation>
        <location evidence="3">Cytoplasm</location>
    </subcellularLocation>
</comment>
<dbReference type="NCBIfam" id="TIGR00172">
    <property type="entry name" value="maf"/>
    <property type="match status" value="1"/>
</dbReference>
<protein>
    <recommendedName>
        <fullName evidence="3">dTTP/UTP pyrophosphatase</fullName>
        <shortName evidence="3">dTTPase/UTPase</shortName>
        <ecNumber evidence="3">3.6.1.9</ecNumber>
    </recommendedName>
    <alternativeName>
        <fullName evidence="3">Nucleoside triphosphate pyrophosphatase</fullName>
    </alternativeName>
    <alternativeName>
        <fullName evidence="3">Nucleotide pyrophosphatase</fullName>
        <shortName evidence="3">Nucleotide PPase</shortName>
    </alternativeName>
</protein>
<feature type="active site" description="Proton acceptor" evidence="3">
    <location>
        <position position="72"/>
    </location>
</feature>
<dbReference type="PANTHER" id="PTHR43213:SF5">
    <property type="entry name" value="BIFUNCTIONAL DTTP_UTP PYROPHOSPHATASE_METHYLTRANSFERASE PROTEIN-RELATED"/>
    <property type="match status" value="1"/>
</dbReference>